<organism evidence="1 2">
    <name type="scientific">Thermofilum adornatum</name>
    <dbReference type="NCBI Taxonomy" id="1365176"/>
    <lineage>
        <taxon>Archaea</taxon>
        <taxon>Thermoproteota</taxon>
        <taxon>Thermoprotei</taxon>
        <taxon>Thermofilales</taxon>
        <taxon>Thermofilaceae</taxon>
        <taxon>Thermofilum</taxon>
    </lineage>
</organism>
<proteinExistence type="predicted"/>
<dbReference type="EMBL" id="CP006646">
    <property type="protein sequence ID" value="AGT36248.1"/>
    <property type="molecule type" value="Genomic_DNA"/>
</dbReference>
<reference evidence="1 2" key="1">
    <citation type="journal article" date="2013" name="Genome Announc.">
        <title>Complete Genomic Sequence of 'Thermofilum adornatus' Strain 1910bT, a Hyperthermophilic Anaerobic Organotrophic Crenarchaeon.</title>
        <authorList>
            <person name="Dominova I.N."/>
            <person name="Kublanov I.V."/>
            <person name="Podosokorskaya O.A."/>
            <person name="Derbikova K.S."/>
            <person name="Patrushev M.V."/>
            <person name="Toshchakov S.V."/>
        </authorList>
    </citation>
    <scope>NUCLEOTIDE SEQUENCE [LARGE SCALE GENOMIC DNA]</scope>
    <source>
        <strain evidence="2">1910b</strain>
    </source>
</reference>
<dbReference type="KEGG" id="thb:N186_09565"/>
<name>S5ZGC2_9CREN</name>
<keyword evidence="2" id="KW-1185">Reference proteome</keyword>
<gene>
    <name evidence="1" type="ORF">N186_09565</name>
</gene>
<accession>S5ZGC2</accession>
<dbReference type="Proteomes" id="UP000015543">
    <property type="component" value="Chromosome"/>
</dbReference>
<protein>
    <submittedName>
        <fullName evidence="1">Uncharacterized protein</fullName>
    </submittedName>
</protein>
<dbReference type="HOGENOM" id="CLU_3380003_0_0_2"/>
<sequence>MWGNIVEKEATKRMGYPLRDKVDFSRGNQAWLS</sequence>
<evidence type="ECO:0000313" key="1">
    <source>
        <dbReference type="EMBL" id="AGT36248.1"/>
    </source>
</evidence>
<evidence type="ECO:0000313" key="2">
    <source>
        <dbReference type="Proteomes" id="UP000015543"/>
    </source>
</evidence>
<dbReference type="AlphaFoldDB" id="S5ZGC2"/>